<organism evidence="2 3">
    <name type="scientific">Anabaena catenula FACHB-362</name>
    <dbReference type="NCBI Taxonomy" id="2692877"/>
    <lineage>
        <taxon>Bacteria</taxon>
        <taxon>Bacillati</taxon>
        <taxon>Cyanobacteriota</taxon>
        <taxon>Cyanophyceae</taxon>
        <taxon>Nostocales</taxon>
        <taxon>Nostocaceae</taxon>
        <taxon>Anabaena</taxon>
    </lineage>
</organism>
<dbReference type="SUPFAM" id="SSF49899">
    <property type="entry name" value="Concanavalin A-like lectins/glucanases"/>
    <property type="match status" value="1"/>
</dbReference>
<dbReference type="CDD" id="cd00070">
    <property type="entry name" value="GLECT"/>
    <property type="match status" value="1"/>
</dbReference>
<evidence type="ECO:0000259" key="1">
    <source>
        <dbReference type="PROSITE" id="PS51304"/>
    </source>
</evidence>
<gene>
    <name evidence="2" type="ORF">H6G68_24960</name>
</gene>
<dbReference type="SMART" id="SM00908">
    <property type="entry name" value="Gal-bind_lectin"/>
    <property type="match status" value="1"/>
</dbReference>
<reference evidence="2 3" key="1">
    <citation type="journal article" date="2020" name="ISME J.">
        <title>Comparative genomics reveals insights into cyanobacterial evolution and habitat adaptation.</title>
        <authorList>
            <person name="Chen M.Y."/>
            <person name="Teng W.K."/>
            <person name="Zhao L."/>
            <person name="Hu C.X."/>
            <person name="Zhou Y.K."/>
            <person name="Han B.P."/>
            <person name="Song L.R."/>
            <person name="Shu W.S."/>
        </authorList>
    </citation>
    <scope>NUCLEOTIDE SEQUENCE [LARGE SCALE GENOMIC DNA]</scope>
    <source>
        <strain evidence="2 3">FACHB-362</strain>
    </source>
</reference>
<dbReference type="InterPro" id="IPR044156">
    <property type="entry name" value="Galectin-like"/>
</dbReference>
<dbReference type="Proteomes" id="UP000660381">
    <property type="component" value="Unassembled WGS sequence"/>
</dbReference>
<dbReference type="InterPro" id="IPR013320">
    <property type="entry name" value="ConA-like_dom_sf"/>
</dbReference>
<name>A0ABR8J9Q3_9NOST</name>
<evidence type="ECO:0000313" key="3">
    <source>
        <dbReference type="Proteomes" id="UP000660381"/>
    </source>
</evidence>
<dbReference type="PANTHER" id="PTHR11346:SF171">
    <property type="entry name" value="GALECTIN"/>
    <property type="match status" value="1"/>
</dbReference>
<dbReference type="SMART" id="SM00276">
    <property type="entry name" value="GLECT"/>
    <property type="match status" value="1"/>
</dbReference>
<protein>
    <submittedName>
        <fullName evidence="2">Galectin family protein</fullName>
    </submittedName>
</protein>
<dbReference type="Gene3D" id="2.60.120.200">
    <property type="match status" value="1"/>
</dbReference>
<dbReference type="EMBL" id="JACJTQ010000068">
    <property type="protein sequence ID" value="MBD2694945.1"/>
    <property type="molecule type" value="Genomic_DNA"/>
</dbReference>
<dbReference type="InterPro" id="IPR001079">
    <property type="entry name" value="Galectin_CRD"/>
</dbReference>
<dbReference type="Pfam" id="PF00337">
    <property type="entry name" value="Gal-bind_lectin"/>
    <property type="match status" value="1"/>
</dbReference>
<evidence type="ECO:0000313" key="2">
    <source>
        <dbReference type="EMBL" id="MBD2694945.1"/>
    </source>
</evidence>
<feature type="domain" description="Galectin" evidence="1">
    <location>
        <begin position="27"/>
        <end position="154"/>
    </location>
</feature>
<comment type="caution">
    <text evidence="2">The sequence shown here is derived from an EMBL/GenBank/DDBJ whole genome shotgun (WGS) entry which is preliminary data.</text>
</comment>
<keyword evidence="3" id="KW-1185">Reference proteome</keyword>
<sequence length="171" mass="19234">MESTVSVEEIARPTTQGILVTIKAGEDVWWSIVNFRPGSTVEIVAISPNSWFSFNLMAGENFAYHFNPRSNEGQIVQNTKVGNWGLEERLPFPQEMAFGKKFTVKIAVQETQLAVYLNDTFLSHYRHRVQPAEIDSLRLICTQGSLQVLSVNISEPVVKNNAPHSDLDIDQ</sequence>
<dbReference type="PANTHER" id="PTHR11346">
    <property type="entry name" value="GALECTIN"/>
    <property type="match status" value="1"/>
</dbReference>
<accession>A0ABR8J9Q3</accession>
<proteinExistence type="predicted"/>
<dbReference type="PROSITE" id="PS51304">
    <property type="entry name" value="GALECTIN"/>
    <property type="match status" value="1"/>
</dbReference>